<evidence type="ECO:0000313" key="1">
    <source>
        <dbReference type="EMBL" id="MCH87454.1"/>
    </source>
</evidence>
<accession>A0A392MMD8</accession>
<organism evidence="1 2">
    <name type="scientific">Trifolium medium</name>
    <dbReference type="NCBI Taxonomy" id="97028"/>
    <lineage>
        <taxon>Eukaryota</taxon>
        <taxon>Viridiplantae</taxon>
        <taxon>Streptophyta</taxon>
        <taxon>Embryophyta</taxon>
        <taxon>Tracheophyta</taxon>
        <taxon>Spermatophyta</taxon>
        <taxon>Magnoliopsida</taxon>
        <taxon>eudicotyledons</taxon>
        <taxon>Gunneridae</taxon>
        <taxon>Pentapetalae</taxon>
        <taxon>rosids</taxon>
        <taxon>fabids</taxon>
        <taxon>Fabales</taxon>
        <taxon>Fabaceae</taxon>
        <taxon>Papilionoideae</taxon>
        <taxon>50 kb inversion clade</taxon>
        <taxon>NPAAA clade</taxon>
        <taxon>Hologalegina</taxon>
        <taxon>IRL clade</taxon>
        <taxon>Trifolieae</taxon>
        <taxon>Trifolium</taxon>
    </lineage>
</organism>
<name>A0A392MMD8_9FABA</name>
<protein>
    <submittedName>
        <fullName evidence="1">Uncharacterized protein</fullName>
    </submittedName>
</protein>
<gene>
    <name evidence="1" type="ORF">A2U01_0008324</name>
</gene>
<feature type="non-terminal residue" evidence="1">
    <location>
        <position position="1"/>
    </location>
</feature>
<dbReference type="AlphaFoldDB" id="A0A392MMD8"/>
<reference evidence="1 2" key="1">
    <citation type="journal article" date="2018" name="Front. Plant Sci.">
        <title>Red Clover (Trifolium pratense) and Zigzag Clover (T. medium) - A Picture of Genomic Similarities and Differences.</title>
        <authorList>
            <person name="Dluhosova J."/>
            <person name="Istvanek J."/>
            <person name="Nedelnik J."/>
            <person name="Repkova J."/>
        </authorList>
    </citation>
    <scope>NUCLEOTIDE SEQUENCE [LARGE SCALE GENOMIC DNA]</scope>
    <source>
        <strain evidence="2">cv. 10/8</strain>
        <tissue evidence="1">Leaf</tissue>
    </source>
</reference>
<dbReference type="EMBL" id="LXQA010012229">
    <property type="protein sequence ID" value="MCH87454.1"/>
    <property type="molecule type" value="Genomic_DNA"/>
</dbReference>
<sequence>RCRTRCGSDTAVTITMNDKEQTRIRHGFVGVEIGTCWEKEGDGQDEGMREKMKRRLQNCSVWKNEELDKESEI</sequence>
<comment type="caution">
    <text evidence="1">The sequence shown here is derived from an EMBL/GenBank/DDBJ whole genome shotgun (WGS) entry which is preliminary data.</text>
</comment>
<proteinExistence type="predicted"/>
<evidence type="ECO:0000313" key="2">
    <source>
        <dbReference type="Proteomes" id="UP000265520"/>
    </source>
</evidence>
<dbReference type="Proteomes" id="UP000265520">
    <property type="component" value="Unassembled WGS sequence"/>
</dbReference>
<keyword evidence="2" id="KW-1185">Reference proteome</keyword>